<feature type="region of interest" description="Disordered" evidence="1">
    <location>
        <begin position="99"/>
        <end position="206"/>
    </location>
</feature>
<sequence length="599" mass="62525">MAQATLAQRLRRVGGKGSRRRAQLTPGCARTQPMRGRTSVSGGAQPVLSPANFEGCRPGELLLSEAELELIEERLRRHAHRCAAFAAVRLAPVRDARPAPARGLGARAPSSGVRVTISKEPEWLNKRSRSRSRSQSRTNGKRQARRTARKRGEAPSAAPAKPAAAKAQSAPFVEREVAAPAPRAKVPAPAPAPAPTRPAPHGCLGPALTQISVDHLEVKEVEAMAEKDAAYSLHLSKNTFYEERGLVEFRIYSGDLCQCRTWVLVQPGTAPQPASPGRWGAGRQPGTPRGRCPSAGNGAAGAAAAAALGTGVSAAGGSGGSRGGARACAGRLRGGRGGWSCRGTTVSQGPTTRKAAQGASSTYLAAVTVRINSYQNRQGRWAQILNMSARRERSGFGTMLIAGLEELLKVEEVDVVVLYPAENGRAPAFWSSLGFGAHEVSCLPDEELVPHDQGGPLLPEFDTGSLIVLPRWEKRISGSPHGAEGAAGGADSAGGATGVTAIGYALRPTARRGRGGRRRAGAGSFRTLPPSKSRVKGEPLLRAHAALSAQRARHKAGLSAGPPEGLARPDAVRQAKSTATGASEALMAPGQLCMGEDRE</sequence>
<gene>
    <name evidence="2" type="ORF">AMON00008_LOCUS36596</name>
</gene>
<feature type="compositionally biased region" description="Basic residues" evidence="1">
    <location>
        <begin position="509"/>
        <end position="520"/>
    </location>
</feature>
<organism evidence="2">
    <name type="scientific">Alexandrium monilatum</name>
    <dbReference type="NCBI Taxonomy" id="311494"/>
    <lineage>
        <taxon>Eukaryota</taxon>
        <taxon>Sar</taxon>
        <taxon>Alveolata</taxon>
        <taxon>Dinophyceae</taxon>
        <taxon>Gonyaulacales</taxon>
        <taxon>Pyrocystaceae</taxon>
        <taxon>Alexandrium</taxon>
    </lineage>
</organism>
<evidence type="ECO:0008006" key="3">
    <source>
        <dbReference type="Google" id="ProtNLM"/>
    </source>
</evidence>
<dbReference type="AlphaFoldDB" id="A0A7S4RJS1"/>
<feature type="region of interest" description="Disordered" evidence="1">
    <location>
        <begin position="508"/>
        <end position="538"/>
    </location>
</feature>
<feature type="region of interest" description="Disordered" evidence="1">
    <location>
        <begin position="1"/>
        <end position="46"/>
    </location>
</feature>
<feature type="compositionally biased region" description="Pro residues" evidence="1">
    <location>
        <begin position="188"/>
        <end position="198"/>
    </location>
</feature>
<reference evidence="2" key="1">
    <citation type="submission" date="2021-01" db="EMBL/GenBank/DDBJ databases">
        <authorList>
            <person name="Corre E."/>
            <person name="Pelletier E."/>
            <person name="Niang G."/>
            <person name="Scheremetjew M."/>
            <person name="Finn R."/>
            <person name="Kale V."/>
            <person name="Holt S."/>
            <person name="Cochrane G."/>
            <person name="Meng A."/>
            <person name="Brown T."/>
            <person name="Cohen L."/>
        </authorList>
    </citation>
    <scope>NUCLEOTIDE SEQUENCE</scope>
    <source>
        <strain evidence="2">CCMP3105</strain>
    </source>
</reference>
<protein>
    <recommendedName>
        <fullName evidence="3">N-acetyltransferase domain-containing protein</fullName>
    </recommendedName>
</protein>
<feature type="region of interest" description="Disordered" evidence="1">
    <location>
        <begin position="269"/>
        <end position="296"/>
    </location>
</feature>
<name>A0A7S4RJS1_9DINO</name>
<evidence type="ECO:0000256" key="1">
    <source>
        <dbReference type="SAM" id="MobiDB-lite"/>
    </source>
</evidence>
<feature type="compositionally biased region" description="Low complexity" evidence="1">
    <location>
        <begin position="99"/>
        <end position="109"/>
    </location>
</feature>
<feature type="region of interest" description="Disordered" evidence="1">
    <location>
        <begin position="557"/>
        <end position="599"/>
    </location>
</feature>
<proteinExistence type="predicted"/>
<dbReference type="EMBL" id="HBNR01052190">
    <property type="protein sequence ID" value="CAE4616882.1"/>
    <property type="molecule type" value="Transcribed_RNA"/>
</dbReference>
<evidence type="ECO:0000313" key="2">
    <source>
        <dbReference type="EMBL" id="CAE4616882.1"/>
    </source>
</evidence>
<feature type="compositionally biased region" description="Basic residues" evidence="1">
    <location>
        <begin position="126"/>
        <end position="149"/>
    </location>
</feature>
<feature type="compositionally biased region" description="Low complexity" evidence="1">
    <location>
        <begin position="178"/>
        <end position="187"/>
    </location>
</feature>
<feature type="compositionally biased region" description="Low complexity" evidence="1">
    <location>
        <begin position="154"/>
        <end position="171"/>
    </location>
</feature>
<accession>A0A7S4RJS1</accession>
<feature type="compositionally biased region" description="Basic residues" evidence="1">
    <location>
        <begin position="9"/>
        <end position="22"/>
    </location>
</feature>